<evidence type="ECO:0000256" key="11">
    <source>
        <dbReference type="ARBA" id="ARBA00022840"/>
    </source>
</evidence>
<comment type="function">
    <text evidence="16">Catalyzes the phosphorylation of pantothenate (Pan), the first step in CoA biosynthesis.</text>
</comment>
<dbReference type="Pfam" id="PF03309">
    <property type="entry name" value="Pan_kinase"/>
    <property type="match status" value="1"/>
</dbReference>
<dbReference type="Gene3D" id="3.30.420.40">
    <property type="match status" value="2"/>
</dbReference>
<comment type="cofactor">
    <cofactor evidence="2">
        <name>K(+)</name>
        <dbReference type="ChEBI" id="CHEBI:29103"/>
    </cofactor>
</comment>
<feature type="active site" description="Proton acceptor" evidence="16">
    <location>
        <position position="95"/>
    </location>
</feature>
<dbReference type="CDD" id="cd24015">
    <property type="entry name" value="ASKHA_NBD_PanK-III"/>
    <property type="match status" value="1"/>
</dbReference>
<feature type="binding site" evidence="16">
    <location>
        <position position="116"/>
    </location>
    <ligand>
        <name>K(+)</name>
        <dbReference type="ChEBI" id="CHEBI:29103"/>
    </ligand>
</feature>
<dbReference type="GO" id="GO:0004594">
    <property type="term" value="F:pantothenate kinase activity"/>
    <property type="evidence" value="ECO:0007669"/>
    <property type="project" value="UniProtKB-UniRule"/>
</dbReference>
<feature type="binding site" evidence="16">
    <location>
        <position position="172"/>
    </location>
    <ligand>
        <name>substrate</name>
    </ligand>
</feature>
<feature type="binding site" evidence="16">
    <location>
        <begin position="93"/>
        <end position="96"/>
    </location>
    <ligand>
        <name>substrate</name>
    </ligand>
</feature>
<comment type="caution">
    <text evidence="17">The sequence shown here is derived from an EMBL/GenBank/DDBJ whole genome shotgun (WGS) entry which is preliminary data.</text>
</comment>
<name>A0A9D1RII6_9BACT</name>
<dbReference type="AlphaFoldDB" id="A0A9D1RII6"/>
<accession>A0A9D1RII6</accession>
<evidence type="ECO:0000256" key="10">
    <source>
        <dbReference type="ARBA" id="ARBA00022777"/>
    </source>
</evidence>
<evidence type="ECO:0000313" key="18">
    <source>
        <dbReference type="Proteomes" id="UP000824267"/>
    </source>
</evidence>
<evidence type="ECO:0000256" key="8">
    <source>
        <dbReference type="ARBA" id="ARBA00022679"/>
    </source>
</evidence>
<comment type="subcellular location">
    <subcellularLocation>
        <location evidence="3 16">Cytoplasm</location>
    </subcellularLocation>
</comment>
<reference evidence="17" key="2">
    <citation type="submission" date="2021-04" db="EMBL/GenBank/DDBJ databases">
        <authorList>
            <person name="Gilroy R."/>
        </authorList>
    </citation>
    <scope>NUCLEOTIDE SEQUENCE</scope>
    <source>
        <strain evidence="17">Gambia16-930</strain>
    </source>
</reference>
<dbReference type="PANTHER" id="PTHR34265:SF1">
    <property type="entry name" value="TYPE III PANTOTHENATE KINASE"/>
    <property type="match status" value="1"/>
</dbReference>
<keyword evidence="9 16" id="KW-0547">Nucleotide-binding</keyword>
<comment type="similarity">
    <text evidence="14 16">Belongs to the type III pantothenate kinase family.</text>
</comment>
<keyword evidence="8 16" id="KW-0808">Transferase</keyword>
<organism evidence="17 18">
    <name type="scientific">Candidatus Onthomorpha intestinigallinarum</name>
    <dbReference type="NCBI Taxonomy" id="2840880"/>
    <lineage>
        <taxon>Bacteria</taxon>
        <taxon>Pseudomonadati</taxon>
        <taxon>Bacteroidota</taxon>
        <taxon>Bacteroidia</taxon>
        <taxon>Bacteroidales</taxon>
        <taxon>Candidatus Onthomorpha</taxon>
    </lineage>
</organism>
<dbReference type="GO" id="GO:0005524">
    <property type="term" value="F:ATP binding"/>
    <property type="evidence" value="ECO:0007669"/>
    <property type="project" value="UniProtKB-UniRule"/>
</dbReference>
<evidence type="ECO:0000256" key="1">
    <source>
        <dbReference type="ARBA" id="ARBA00001206"/>
    </source>
</evidence>
<evidence type="ECO:0000256" key="9">
    <source>
        <dbReference type="ARBA" id="ARBA00022741"/>
    </source>
</evidence>
<feature type="binding site" evidence="16">
    <location>
        <position position="86"/>
    </location>
    <ligand>
        <name>substrate</name>
    </ligand>
</feature>
<evidence type="ECO:0000256" key="14">
    <source>
        <dbReference type="ARBA" id="ARBA00038036"/>
    </source>
</evidence>
<keyword evidence="11 16" id="KW-0067">ATP-binding</keyword>
<protein>
    <recommendedName>
        <fullName evidence="15 16">Type III pantothenate kinase</fullName>
        <ecNumber evidence="6 16">2.7.1.33</ecNumber>
    </recommendedName>
    <alternativeName>
        <fullName evidence="16">PanK-III</fullName>
    </alternativeName>
    <alternativeName>
        <fullName evidence="16">Pantothenic acid kinase</fullName>
    </alternativeName>
</protein>
<comment type="catalytic activity">
    <reaction evidence="1 16">
        <text>(R)-pantothenate + ATP = (R)-4'-phosphopantothenate + ADP + H(+)</text>
        <dbReference type="Rhea" id="RHEA:16373"/>
        <dbReference type="ChEBI" id="CHEBI:10986"/>
        <dbReference type="ChEBI" id="CHEBI:15378"/>
        <dbReference type="ChEBI" id="CHEBI:29032"/>
        <dbReference type="ChEBI" id="CHEBI:30616"/>
        <dbReference type="ChEBI" id="CHEBI:456216"/>
        <dbReference type="EC" id="2.7.1.33"/>
    </reaction>
</comment>
<feature type="binding site" evidence="16">
    <location>
        <position position="119"/>
    </location>
    <ligand>
        <name>ATP</name>
        <dbReference type="ChEBI" id="CHEBI:30616"/>
    </ligand>
</feature>
<dbReference type="GO" id="GO:0046872">
    <property type="term" value="F:metal ion binding"/>
    <property type="evidence" value="ECO:0007669"/>
    <property type="project" value="UniProtKB-KW"/>
</dbReference>
<evidence type="ECO:0000256" key="15">
    <source>
        <dbReference type="ARBA" id="ARBA00040883"/>
    </source>
</evidence>
<keyword evidence="12 16" id="KW-0630">Potassium</keyword>
<evidence type="ECO:0000256" key="12">
    <source>
        <dbReference type="ARBA" id="ARBA00022958"/>
    </source>
</evidence>
<evidence type="ECO:0000256" key="16">
    <source>
        <dbReference type="HAMAP-Rule" id="MF_01274"/>
    </source>
</evidence>
<evidence type="ECO:0000256" key="13">
    <source>
        <dbReference type="ARBA" id="ARBA00022993"/>
    </source>
</evidence>
<keyword evidence="16" id="KW-0479">Metal-binding</keyword>
<evidence type="ECO:0000256" key="7">
    <source>
        <dbReference type="ARBA" id="ARBA00022490"/>
    </source>
</evidence>
<evidence type="ECO:0000256" key="2">
    <source>
        <dbReference type="ARBA" id="ARBA00001958"/>
    </source>
</evidence>
<proteinExistence type="inferred from homology"/>
<dbReference type="HAMAP" id="MF_01274">
    <property type="entry name" value="Pantothen_kinase_3"/>
    <property type="match status" value="1"/>
</dbReference>
<dbReference type="EMBL" id="DXGG01000226">
    <property type="protein sequence ID" value="HIW88045.1"/>
    <property type="molecule type" value="Genomic_DNA"/>
</dbReference>
<dbReference type="GO" id="GO:0005737">
    <property type="term" value="C:cytoplasm"/>
    <property type="evidence" value="ECO:0007669"/>
    <property type="project" value="UniProtKB-SubCell"/>
</dbReference>
<comment type="pathway">
    <text evidence="4 16">Cofactor biosynthesis; coenzyme A biosynthesis; CoA from (R)-pantothenate: step 1/5.</text>
</comment>
<evidence type="ECO:0000256" key="5">
    <source>
        <dbReference type="ARBA" id="ARBA00011738"/>
    </source>
</evidence>
<evidence type="ECO:0000256" key="6">
    <source>
        <dbReference type="ARBA" id="ARBA00012102"/>
    </source>
</evidence>
<evidence type="ECO:0000256" key="3">
    <source>
        <dbReference type="ARBA" id="ARBA00004496"/>
    </source>
</evidence>
<dbReference type="EC" id="2.7.1.33" evidence="6 16"/>
<dbReference type="PANTHER" id="PTHR34265">
    <property type="entry name" value="TYPE III PANTOTHENATE KINASE"/>
    <property type="match status" value="1"/>
</dbReference>
<comment type="cofactor">
    <cofactor evidence="16">
        <name>NH4(+)</name>
        <dbReference type="ChEBI" id="CHEBI:28938"/>
    </cofactor>
    <cofactor evidence="16">
        <name>K(+)</name>
        <dbReference type="ChEBI" id="CHEBI:29103"/>
    </cofactor>
    <text evidence="16">A monovalent cation. Ammonium or potassium.</text>
</comment>
<dbReference type="NCBIfam" id="TIGR00671">
    <property type="entry name" value="baf"/>
    <property type="match status" value="1"/>
</dbReference>
<dbReference type="InterPro" id="IPR004619">
    <property type="entry name" value="Type_III_PanK"/>
</dbReference>
<evidence type="ECO:0000256" key="4">
    <source>
        <dbReference type="ARBA" id="ARBA00005225"/>
    </source>
</evidence>
<reference evidence="17" key="1">
    <citation type="journal article" date="2021" name="PeerJ">
        <title>Extensive microbial diversity within the chicken gut microbiome revealed by metagenomics and culture.</title>
        <authorList>
            <person name="Gilroy R."/>
            <person name="Ravi A."/>
            <person name="Getino M."/>
            <person name="Pursley I."/>
            <person name="Horton D.L."/>
            <person name="Alikhan N.F."/>
            <person name="Baker D."/>
            <person name="Gharbi K."/>
            <person name="Hall N."/>
            <person name="Watson M."/>
            <person name="Adriaenssens E.M."/>
            <person name="Foster-Nyarko E."/>
            <person name="Jarju S."/>
            <person name="Secka A."/>
            <person name="Antonio M."/>
            <person name="Oren A."/>
            <person name="Chaudhuri R.R."/>
            <person name="La Ragione R."/>
            <person name="Hildebrand F."/>
            <person name="Pallen M.J."/>
        </authorList>
    </citation>
    <scope>NUCLEOTIDE SEQUENCE</scope>
    <source>
        <strain evidence="17">Gambia16-930</strain>
    </source>
</reference>
<keyword evidence="10 16" id="KW-0418">Kinase</keyword>
<gene>
    <name evidence="16" type="primary">coaX</name>
    <name evidence="17" type="ORF">IAC47_07245</name>
</gene>
<keyword evidence="13 16" id="KW-0173">Coenzyme A biosynthesis</keyword>
<dbReference type="Proteomes" id="UP000824267">
    <property type="component" value="Unassembled WGS sequence"/>
</dbReference>
<evidence type="ECO:0000313" key="17">
    <source>
        <dbReference type="EMBL" id="HIW88045.1"/>
    </source>
</evidence>
<feature type="binding site" evidence="16">
    <location>
        <begin position="6"/>
        <end position="13"/>
    </location>
    <ligand>
        <name>ATP</name>
        <dbReference type="ChEBI" id="CHEBI:30616"/>
    </ligand>
</feature>
<comment type="subunit">
    <text evidence="5 16">Homodimer.</text>
</comment>
<keyword evidence="7 16" id="KW-0963">Cytoplasm</keyword>
<dbReference type="GO" id="GO:0015937">
    <property type="term" value="P:coenzyme A biosynthetic process"/>
    <property type="evidence" value="ECO:0007669"/>
    <property type="project" value="UniProtKB-UniRule"/>
</dbReference>
<dbReference type="InterPro" id="IPR043129">
    <property type="entry name" value="ATPase_NBD"/>
</dbReference>
<sequence length="245" mass="27251">MKLVIDRGNTRYKLAVFEKDDMVYFSSFQTLSVGILENLFCKFDLQQAIVSSVAGEEEEQVMNYLMDNTELFSMTDELYLPIRIDYSTPSTLGKDRIAAVVAASVLYSGDAVLVIDAGSCVCFDFVDENKVYRGGSITTGIEMKYKALHNFTTDLPLIEIEHENVRLCEKSTIGCIKSGVLNGTVAEIESMINWYLKENDNIKVVLTGGDAGFIAERLNCNVIVEDKLVLKGLNIILNVNAKKKV</sequence>
<dbReference type="SUPFAM" id="SSF53067">
    <property type="entry name" value="Actin-like ATPase domain"/>
    <property type="match status" value="2"/>
</dbReference>